<gene>
    <name evidence="1" type="ORF">CAGGBEG34_350007</name>
</gene>
<name>G2JB34_9BURK</name>
<dbReference type="eggNOG" id="COG3646">
    <property type="taxonomic scope" value="Bacteria"/>
</dbReference>
<keyword evidence="2" id="KW-1185">Reference proteome</keyword>
<dbReference type="NCBIfam" id="TIGR02681">
    <property type="entry name" value="phage_pRha"/>
    <property type="match status" value="1"/>
</dbReference>
<dbReference type="Proteomes" id="UP000054051">
    <property type="component" value="Unassembled WGS sequence"/>
</dbReference>
<dbReference type="Pfam" id="PF09669">
    <property type="entry name" value="Phage_pRha"/>
    <property type="match status" value="1"/>
</dbReference>
<evidence type="ECO:0000313" key="2">
    <source>
        <dbReference type="Proteomes" id="UP000054051"/>
    </source>
</evidence>
<sequence>MVRLHRGMPVTDSLAIAREFKRLHKNVLATLDSLIADSSISRLDFKPAKYLDTQGKQRRAMELTERGALIAMPFIGGKNSRTGQVRLVDAFMQLRQQTVEKHAETWKGIRQHVAAQKQEITVLKPKAQFQVGIYPVAFLRRSCIGSAS</sequence>
<organism evidence="1 2">
    <name type="scientific">Candidatus Glomeribacter gigasporarum BEG34</name>
    <dbReference type="NCBI Taxonomy" id="1070319"/>
    <lineage>
        <taxon>Bacteria</taxon>
        <taxon>Pseudomonadati</taxon>
        <taxon>Pseudomonadota</taxon>
        <taxon>Betaproteobacteria</taxon>
        <taxon>Burkholderiales</taxon>
        <taxon>Burkholderiaceae</taxon>
        <taxon>Candidatus Glomeribacter</taxon>
    </lineage>
</organism>
<accession>G2JB34</accession>
<dbReference type="InterPro" id="IPR014054">
    <property type="entry name" value="Phage_regulatory_Rha"/>
</dbReference>
<evidence type="ECO:0008006" key="3">
    <source>
        <dbReference type="Google" id="ProtNLM"/>
    </source>
</evidence>
<reference evidence="1 2" key="1">
    <citation type="submission" date="2011-08" db="EMBL/GenBank/DDBJ databases">
        <title>The genome of the obligate endobacterium of an arbuscular mycorrhizal fungus reveals an interphylum network of nutritional interactions.</title>
        <authorList>
            <person name="Ghignone S."/>
            <person name="Salvioli A."/>
            <person name="Anca I."/>
            <person name="Lumini E."/>
            <person name="Ortu G."/>
            <person name="Petiti L."/>
            <person name="Cruveiller S."/>
            <person name="Bianciotto V."/>
            <person name="Piffanelli P."/>
            <person name="Lanfranco L."/>
            <person name="Bonfante P."/>
        </authorList>
    </citation>
    <scope>NUCLEOTIDE SEQUENCE [LARGE SCALE GENOMIC DNA]</scope>
    <source>
        <strain evidence="1 2">BEG34</strain>
    </source>
</reference>
<dbReference type="AlphaFoldDB" id="G2JB34"/>
<protein>
    <recommendedName>
        <fullName evidence="3">Phage regulatory protein, Rha family</fullName>
    </recommendedName>
</protein>
<proteinExistence type="predicted"/>
<comment type="caution">
    <text evidence="1">The sequence shown here is derived from an EMBL/GenBank/DDBJ whole genome shotgun (WGS) entry which is preliminary data.</text>
</comment>
<dbReference type="EMBL" id="CAFB01000053">
    <property type="protein sequence ID" value="CCD29986.1"/>
    <property type="molecule type" value="Genomic_DNA"/>
</dbReference>
<evidence type="ECO:0000313" key="1">
    <source>
        <dbReference type="EMBL" id="CCD29986.1"/>
    </source>
</evidence>